<protein>
    <recommendedName>
        <fullName evidence="4">Regulatory protein</fullName>
    </recommendedName>
</protein>
<proteinExistence type="predicted"/>
<dbReference type="RefSeq" id="WP_319013484.1">
    <property type="nucleotide sequence ID" value="NZ_JAWJZF010000517.1"/>
</dbReference>
<dbReference type="Proteomes" id="UP001278571">
    <property type="component" value="Unassembled WGS sequence"/>
</dbReference>
<evidence type="ECO:0000313" key="2">
    <source>
        <dbReference type="EMBL" id="MDX2297357.1"/>
    </source>
</evidence>
<reference evidence="2 3" key="1">
    <citation type="submission" date="2023-10" db="EMBL/GenBank/DDBJ databases">
        <authorList>
            <person name="Wang X.X."/>
        </authorList>
    </citation>
    <scope>NUCLEOTIDE SEQUENCE [LARGE SCALE GENOMIC DNA]</scope>
    <source>
        <strain evidence="2 3">NBRC 12816</strain>
    </source>
</reference>
<feature type="compositionally biased region" description="Basic and acidic residues" evidence="1">
    <location>
        <begin position="43"/>
        <end position="60"/>
    </location>
</feature>
<dbReference type="EMBL" id="JAWJZF010000517">
    <property type="protein sequence ID" value="MDX2297357.1"/>
    <property type="molecule type" value="Genomic_DNA"/>
</dbReference>
<sequence length="60" mass="6736">MDTRIDTEAADEIFWHDSTLSTHRPAVATPDAGQPDEQEDGEQDRSGAPREERNIIRGED</sequence>
<name>A0ABU4KI09_9ACTN</name>
<evidence type="ECO:0000256" key="1">
    <source>
        <dbReference type="SAM" id="MobiDB-lite"/>
    </source>
</evidence>
<keyword evidence="3" id="KW-1185">Reference proteome</keyword>
<accession>A0ABU4KI09</accession>
<feature type="region of interest" description="Disordered" evidence="1">
    <location>
        <begin position="1"/>
        <end position="60"/>
    </location>
</feature>
<evidence type="ECO:0008006" key="4">
    <source>
        <dbReference type="Google" id="ProtNLM"/>
    </source>
</evidence>
<evidence type="ECO:0000313" key="3">
    <source>
        <dbReference type="Proteomes" id="UP001278571"/>
    </source>
</evidence>
<comment type="caution">
    <text evidence="2">The sequence shown here is derived from an EMBL/GenBank/DDBJ whole genome shotgun (WGS) entry which is preliminary data.</text>
</comment>
<gene>
    <name evidence="2" type="ORF">R2363_34905</name>
</gene>
<organism evidence="2 3">
    <name type="scientific">Streptomyces roseolus</name>
    <dbReference type="NCBI Taxonomy" id="67358"/>
    <lineage>
        <taxon>Bacteria</taxon>
        <taxon>Bacillati</taxon>
        <taxon>Actinomycetota</taxon>
        <taxon>Actinomycetes</taxon>
        <taxon>Kitasatosporales</taxon>
        <taxon>Streptomycetaceae</taxon>
        <taxon>Streptomyces</taxon>
    </lineage>
</organism>